<sequence length="295" mass="30851">MGAYRQTKSADFRSVFVYGRLNGPLFTISFAEVSGVAVSSGYNYTSHSPSAADVETFPLLSRQGPAEVGANSNPLDMIIGNSPSSFSSWLQAEEGMLKASLIGRATAQMPPAANKSPVTFVYAELGIVASIDSTSFVVKSQLSSNSFVLTPLCRIRGGFALAFWSYRTGSASAAKATLPSPPKAVIGGAYMIATFNTGLIYADFEAWVLFLLNHKPLFFVTEVGLSITVGACINMGFICIDINGTVNADLPKALIFDEFADAVAKPALTGVEGTKGADKAALVVVALSAGAITDT</sequence>
<comment type="caution">
    <text evidence="2">The sequence shown here is derived from an EMBL/GenBank/DDBJ whole genome shotgun (WGS) entry which is preliminary data.</text>
</comment>
<organism evidence="2 3">
    <name type="scientific">Chaetomium strumarium</name>
    <dbReference type="NCBI Taxonomy" id="1170767"/>
    <lineage>
        <taxon>Eukaryota</taxon>
        <taxon>Fungi</taxon>
        <taxon>Dikarya</taxon>
        <taxon>Ascomycota</taxon>
        <taxon>Pezizomycotina</taxon>
        <taxon>Sordariomycetes</taxon>
        <taxon>Sordariomycetidae</taxon>
        <taxon>Sordariales</taxon>
        <taxon>Chaetomiaceae</taxon>
        <taxon>Chaetomium</taxon>
    </lineage>
</organism>
<feature type="domain" description="DUF6603" evidence="1">
    <location>
        <begin position="182"/>
        <end position="250"/>
    </location>
</feature>
<accession>A0AAJ0M3Q2</accession>
<name>A0AAJ0M3Q2_9PEZI</name>
<reference evidence="2" key="2">
    <citation type="submission" date="2023-06" db="EMBL/GenBank/DDBJ databases">
        <authorList>
            <consortium name="Lawrence Berkeley National Laboratory"/>
            <person name="Mondo S.J."/>
            <person name="Hensen N."/>
            <person name="Bonometti L."/>
            <person name="Westerberg I."/>
            <person name="Brannstrom I.O."/>
            <person name="Guillou S."/>
            <person name="Cros-Aarteil S."/>
            <person name="Calhoun S."/>
            <person name="Haridas S."/>
            <person name="Kuo A."/>
            <person name="Pangilinan J."/>
            <person name="Riley R."/>
            <person name="Labutti K."/>
            <person name="Andreopoulos B."/>
            <person name="Lipzen A."/>
            <person name="Chen C."/>
            <person name="Yanf M."/>
            <person name="Daum C."/>
            <person name="Ng V."/>
            <person name="Clum A."/>
            <person name="Steindorff A."/>
            <person name="Ohm R."/>
            <person name="Martin F."/>
            <person name="Silar P."/>
            <person name="Natvig D."/>
            <person name="Lalanne C."/>
            <person name="Gautier V."/>
            <person name="Ament-Velasquez S.L."/>
            <person name="Kruys A."/>
            <person name="Hutchinson M.I."/>
            <person name="Powell A.J."/>
            <person name="Barry K."/>
            <person name="Miller A.N."/>
            <person name="Grigoriev I.V."/>
            <person name="Debuchy R."/>
            <person name="Gladieux P."/>
            <person name="Thoren M.H."/>
            <person name="Johannesson H."/>
        </authorList>
    </citation>
    <scope>NUCLEOTIDE SEQUENCE</scope>
    <source>
        <strain evidence="2">CBS 333.67</strain>
    </source>
</reference>
<dbReference type="Proteomes" id="UP001273166">
    <property type="component" value="Unassembled WGS sequence"/>
</dbReference>
<reference evidence="2" key="1">
    <citation type="journal article" date="2023" name="Mol. Phylogenet. Evol.">
        <title>Genome-scale phylogeny and comparative genomics of the fungal order Sordariales.</title>
        <authorList>
            <person name="Hensen N."/>
            <person name="Bonometti L."/>
            <person name="Westerberg I."/>
            <person name="Brannstrom I.O."/>
            <person name="Guillou S."/>
            <person name="Cros-Aarteil S."/>
            <person name="Calhoun S."/>
            <person name="Haridas S."/>
            <person name="Kuo A."/>
            <person name="Mondo S."/>
            <person name="Pangilinan J."/>
            <person name="Riley R."/>
            <person name="LaButti K."/>
            <person name="Andreopoulos B."/>
            <person name="Lipzen A."/>
            <person name="Chen C."/>
            <person name="Yan M."/>
            <person name="Daum C."/>
            <person name="Ng V."/>
            <person name="Clum A."/>
            <person name="Steindorff A."/>
            <person name="Ohm R.A."/>
            <person name="Martin F."/>
            <person name="Silar P."/>
            <person name="Natvig D.O."/>
            <person name="Lalanne C."/>
            <person name="Gautier V."/>
            <person name="Ament-Velasquez S.L."/>
            <person name="Kruys A."/>
            <person name="Hutchinson M.I."/>
            <person name="Powell A.J."/>
            <person name="Barry K."/>
            <person name="Miller A.N."/>
            <person name="Grigoriev I.V."/>
            <person name="Debuchy R."/>
            <person name="Gladieux P."/>
            <person name="Hiltunen Thoren M."/>
            <person name="Johannesson H."/>
        </authorList>
    </citation>
    <scope>NUCLEOTIDE SEQUENCE</scope>
    <source>
        <strain evidence="2">CBS 333.67</strain>
    </source>
</reference>
<protein>
    <recommendedName>
        <fullName evidence="1">DUF6603 domain-containing protein</fullName>
    </recommendedName>
</protein>
<gene>
    <name evidence="2" type="ORF">B0T15DRAFT_490449</name>
</gene>
<evidence type="ECO:0000259" key="1">
    <source>
        <dbReference type="Pfam" id="PF20248"/>
    </source>
</evidence>
<evidence type="ECO:0000313" key="2">
    <source>
        <dbReference type="EMBL" id="KAK3307833.1"/>
    </source>
</evidence>
<dbReference type="AlphaFoldDB" id="A0AAJ0M3Q2"/>
<dbReference type="RefSeq" id="XP_062723613.1">
    <property type="nucleotide sequence ID" value="XM_062866680.1"/>
</dbReference>
<dbReference type="EMBL" id="JAUDZG010000002">
    <property type="protein sequence ID" value="KAK3307833.1"/>
    <property type="molecule type" value="Genomic_DNA"/>
</dbReference>
<dbReference type="InterPro" id="IPR046538">
    <property type="entry name" value="DUF6603"/>
</dbReference>
<dbReference type="GeneID" id="87885509"/>
<feature type="domain" description="DUF6603" evidence="1">
    <location>
        <begin position="98"/>
        <end position="165"/>
    </location>
</feature>
<feature type="domain" description="DUF6603" evidence="1">
    <location>
        <begin position="1"/>
        <end position="71"/>
    </location>
</feature>
<proteinExistence type="predicted"/>
<dbReference type="Pfam" id="PF20248">
    <property type="entry name" value="DUF6603"/>
    <property type="match status" value="3"/>
</dbReference>
<evidence type="ECO:0000313" key="3">
    <source>
        <dbReference type="Proteomes" id="UP001273166"/>
    </source>
</evidence>
<keyword evidence="3" id="KW-1185">Reference proteome</keyword>